<protein>
    <recommendedName>
        <fullName evidence="2">Cytochrome c1</fullName>
    </recommendedName>
</protein>
<evidence type="ECO:0000256" key="4">
    <source>
        <dbReference type="ARBA" id="ARBA00022692"/>
    </source>
</evidence>
<feature type="chain" id="PRO_5043332680" description="Cytochrome c1" evidence="12">
    <location>
        <begin position="20"/>
        <end position="229"/>
    </location>
</feature>
<feature type="region of interest" description="Disordered" evidence="10">
    <location>
        <begin position="66"/>
        <end position="109"/>
    </location>
</feature>
<dbReference type="Proteomes" id="UP000188604">
    <property type="component" value="Chromosome"/>
</dbReference>
<dbReference type="SUPFAM" id="SSF46626">
    <property type="entry name" value="Cytochrome c"/>
    <property type="match status" value="1"/>
</dbReference>
<organism evidence="13 14">
    <name type="scientific">Neoasaia chiangmaiensis</name>
    <dbReference type="NCBI Taxonomy" id="320497"/>
    <lineage>
        <taxon>Bacteria</taxon>
        <taxon>Pseudomonadati</taxon>
        <taxon>Pseudomonadota</taxon>
        <taxon>Alphaproteobacteria</taxon>
        <taxon>Acetobacterales</taxon>
        <taxon>Acetobacteraceae</taxon>
        <taxon>Neoasaia</taxon>
    </lineage>
</organism>
<evidence type="ECO:0000256" key="3">
    <source>
        <dbReference type="ARBA" id="ARBA00022617"/>
    </source>
</evidence>
<keyword evidence="3 9" id="KW-0349">Heme</keyword>
<evidence type="ECO:0000256" key="11">
    <source>
        <dbReference type="SAM" id="Phobius"/>
    </source>
</evidence>
<keyword evidence="14" id="KW-1185">Reference proteome</keyword>
<evidence type="ECO:0000256" key="6">
    <source>
        <dbReference type="ARBA" id="ARBA00022989"/>
    </source>
</evidence>
<evidence type="ECO:0000256" key="12">
    <source>
        <dbReference type="SAM" id="SignalP"/>
    </source>
</evidence>
<comment type="cofactor">
    <cofactor evidence="9">
        <name>heme c</name>
        <dbReference type="ChEBI" id="CHEBI:61717"/>
    </cofactor>
    <text evidence="9">Binds 1 heme c group covalently per subunit.</text>
</comment>
<feature type="signal peptide" evidence="12">
    <location>
        <begin position="1"/>
        <end position="19"/>
    </location>
</feature>
<keyword evidence="7 9" id="KW-0408">Iron</keyword>
<dbReference type="KEGG" id="nch:A0U93_01680"/>
<evidence type="ECO:0000256" key="9">
    <source>
        <dbReference type="PIRSR" id="PIRSR602326-1"/>
    </source>
</evidence>
<evidence type="ECO:0000256" key="5">
    <source>
        <dbReference type="ARBA" id="ARBA00022723"/>
    </source>
</evidence>
<evidence type="ECO:0000313" key="14">
    <source>
        <dbReference type="Proteomes" id="UP000188604"/>
    </source>
</evidence>
<evidence type="ECO:0000256" key="7">
    <source>
        <dbReference type="ARBA" id="ARBA00023004"/>
    </source>
</evidence>
<feature type="binding site" description="covalent" evidence="9">
    <location>
        <position position="38"/>
    </location>
    <ligand>
        <name>heme c</name>
        <dbReference type="ChEBI" id="CHEBI:61717"/>
    </ligand>
</feature>
<dbReference type="PANTHER" id="PTHR10266">
    <property type="entry name" value="CYTOCHROME C1"/>
    <property type="match status" value="1"/>
</dbReference>
<dbReference type="EMBL" id="CP014691">
    <property type="protein sequence ID" value="AQS86871.1"/>
    <property type="molecule type" value="Genomic_DNA"/>
</dbReference>
<feature type="binding site" description="covalent" evidence="9">
    <location>
        <position position="34"/>
    </location>
    <ligand>
        <name>heme c</name>
        <dbReference type="ChEBI" id="CHEBI:61717"/>
    </ligand>
</feature>
<dbReference type="PRINTS" id="PR00603">
    <property type="entry name" value="CYTOCHROMEC1"/>
</dbReference>
<keyword evidence="8 11" id="KW-0472">Membrane</keyword>
<dbReference type="GO" id="GO:0009055">
    <property type="term" value="F:electron transfer activity"/>
    <property type="evidence" value="ECO:0007669"/>
    <property type="project" value="InterPro"/>
</dbReference>
<dbReference type="OrthoDB" id="9808471at2"/>
<feature type="binding site" description="covalent" evidence="9">
    <location>
        <position position="157"/>
    </location>
    <ligand>
        <name>heme c</name>
        <dbReference type="ChEBI" id="CHEBI:61717"/>
    </ligand>
</feature>
<dbReference type="GO" id="GO:0046872">
    <property type="term" value="F:metal ion binding"/>
    <property type="evidence" value="ECO:0007669"/>
    <property type="project" value="UniProtKB-KW"/>
</dbReference>
<dbReference type="RefSeq" id="WP_077805838.1">
    <property type="nucleotide sequence ID" value="NZ_BJXS01000004.1"/>
</dbReference>
<evidence type="ECO:0000256" key="10">
    <source>
        <dbReference type="SAM" id="MobiDB-lite"/>
    </source>
</evidence>
<keyword evidence="6 11" id="KW-1133">Transmembrane helix</keyword>
<dbReference type="Pfam" id="PF02167">
    <property type="entry name" value="Cytochrom_C1"/>
    <property type="match status" value="1"/>
</dbReference>
<dbReference type="GO" id="GO:0020037">
    <property type="term" value="F:heme binding"/>
    <property type="evidence" value="ECO:0007669"/>
    <property type="project" value="InterPro"/>
</dbReference>
<name>A0A1U9KM49_9PROT</name>
<dbReference type="STRING" id="320497.A0U93_01680"/>
<evidence type="ECO:0000256" key="1">
    <source>
        <dbReference type="ARBA" id="ARBA00004370"/>
    </source>
</evidence>
<dbReference type="AlphaFoldDB" id="A0A1U9KM49"/>
<evidence type="ECO:0000256" key="8">
    <source>
        <dbReference type="ARBA" id="ARBA00023136"/>
    </source>
</evidence>
<proteinExistence type="predicted"/>
<feature type="binding site" description="covalent" evidence="9">
    <location>
        <position position="37"/>
    </location>
    <ligand>
        <name>heme c</name>
        <dbReference type="ChEBI" id="CHEBI:61717"/>
    </ligand>
</feature>
<feature type="transmembrane region" description="Helical" evidence="11">
    <location>
        <begin position="201"/>
        <end position="219"/>
    </location>
</feature>
<comment type="subcellular location">
    <subcellularLocation>
        <location evidence="1">Membrane</location>
    </subcellularLocation>
</comment>
<evidence type="ECO:0000256" key="2">
    <source>
        <dbReference type="ARBA" id="ARBA00016165"/>
    </source>
</evidence>
<keyword evidence="12" id="KW-0732">Signal</keyword>
<dbReference type="Gene3D" id="1.20.5.100">
    <property type="entry name" value="Cytochrome c1, transmembrane anchor, C-terminal"/>
    <property type="match status" value="1"/>
</dbReference>
<gene>
    <name evidence="13" type="ORF">A0U93_01680</name>
</gene>
<keyword evidence="4 11" id="KW-0812">Transmembrane</keyword>
<dbReference type="Gene3D" id="1.10.760.10">
    <property type="entry name" value="Cytochrome c-like domain"/>
    <property type="match status" value="1"/>
</dbReference>
<keyword evidence="5 9" id="KW-0479">Metal-binding</keyword>
<evidence type="ECO:0000313" key="13">
    <source>
        <dbReference type="EMBL" id="AQS86871.1"/>
    </source>
</evidence>
<dbReference type="GO" id="GO:0016020">
    <property type="term" value="C:membrane"/>
    <property type="evidence" value="ECO:0007669"/>
    <property type="project" value="UniProtKB-SubCell"/>
</dbReference>
<dbReference type="PANTHER" id="PTHR10266:SF3">
    <property type="entry name" value="CYTOCHROME C1, HEME PROTEIN, MITOCHONDRIAL"/>
    <property type="match status" value="1"/>
</dbReference>
<reference evidence="13 14" key="1">
    <citation type="submission" date="2016-03" db="EMBL/GenBank/DDBJ databases">
        <title>Acetic acid bacteria sequencing.</title>
        <authorList>
            <person name="Brandt J."/>
            <person name="Jakob F."/>
            <person name="Vogel R.F."/>
        </authorList>
    </citation>
    <scope>NUCLEOTIDE SEQUENCE [LARGE SCALE GENOMIC DNA]</scope>
    <source>
        <strain evidence="13 14">NBRC 101099</strain>
    </source>
</reference>
<sequence>MKTIVSALFLAASLGAAHADTAAQRGFIVYRQVCGTCHSLKQVRYADLADLGLPVGDIKAYAAQHQVPDGVDEDGDPKTRPATPEDTIDSPYPNDAMARLANHGDIPPDFSRRALTQRGGSAWIAHMLQSYASVPPDLKLPAGSFYNTAMSHKHIGMPSPWHPGQVTYRDGTPASVPRMAQDIAAFLDWIARPHLATRHRVGVAVLVYLAIMTGLMFALKTRVWRRRKF</sequence>
<accession>A0A1U9KM49</accession>
<dbReference type="InterPro" id="IPR036909">
    <property type="entry name" value="Cyt_c-like_dom_sf"/>
</dbReference>
<dbReference type="InterPro" id="IPR002326">
    <property type="entry name" value="Cyt_c1"/>
</dbReference>